<dbReference type="EMBL" id="PPEI02000009">
    <property type="protein sequence ID" value="PWN60060.1"/>
    <property type="molecule type" value="Genomic_DNA"/>
</dbReference>
<protein>
    <submittedName>
        <fullName evidence="2">Uncharacterized protein</fullName>
    </submittedName>
</protein>
<dbReference type="RefSeq" id="WP_109623905.1">
    <property type="nucleotide sequence ID" value="NZ_PPEI02000009.1"/>
</dbReference>
<dbReference type="OrthoDB" id="1252924at2"/>
<evidence type="ECO:0000313" key="2">
    <source>
        <dbReference type="EMBL" id="PWN60060.1"/>
    </source>
</evidence>
<evidence type="ECO:0000313" key="3">
    <source>
        <dbReference type="Proteomes" id="UP000236182"/>
    </source>
</evidence>
<dbReference type="AlphaFoldDB" id="A0A316WND7"/>
<sequence>MKRKISSTVFLFLSSLAFTQVGINLDQPKATLDILSKGSSAATKALKISNSASTPLEMVTVLDNGNVGVNNMSPQTKFAITASSPGSGFNLSDGSQGVGKVLSSDANGNAQWTQSPLIAPVIIPDLSSSGVNLTIGAANFTHTGTTITLPANSTYAISASFLITGNILPTPGQSIFLRSCFSDTPGGGSSPDVVSGKLISGIWTSSSIYGLVVGGTVIKNSSSNPKTYYYNAGAMTTNGNPSGTIFNFGGKAWSEDSIYAIPVGSLLVTQ</sequence>
<keyword evidence="3" id="KW-1185">Reference proteome</keyword>
<dbReference type="Proteomes" id="UP000236182">
    <property type="component" value="Unassembled WGS sequence"/>
</dbReference>
<organism evidence="2 3">
    <name type="scientific">Chryseobacterium oncorhynchi</name>
    <dbReference type="NCBI Taxonomy" id="741074"/>
    <lineage>
        <taxon>Bacteria</taxon>
        <taxon>Pseudomonadati</taxon>
        <taxon>Bacteroidota</taxon>
        <taxon>Flavobacteriia</taxon>
        <taxon>Flavobacteriales</taxon>
        <taxon>Weeksellaceae</taxon>
        <taxon>Chryseobacterium group</taxon>
        <taxon>Chryseobacterium</taxon>
    </lineage>
</organism>
<keyword evidence="1" id="KW-0732">Signal</keyword>
<accession>A0A316WND7</accession>
<feature type="signal peptide" evidence="1">
    <location>
        <begin position="1"/>
        <end position="19"/>
    </location>
</feature>
<gene>
    <name evidence="2" type="ORF">C1638_021060</name>
</gene>
<feature type="chain" id="PRO_5016287137" evidence="1">
    <location>
        <begin position="20"/>
        <end position="270"/>
    </location>
</feature>
<comment type="caution">
    <text evidence="2">The sequence shown here is derived from an EMBL/GenBank/DDBJ whole genome shotgun (WGS) entry which is preliminary data.</text>
</comment>
<reference evidence="2" key="1">
    <citation type="submission" date="2018-04" db="EMBL/GenBank/DDBJ databases">
        <title>Draft Genome Sequences of Chryseobacterium lactis NCTC11390T isolated from milk, Chryseobacterium oncorhynchi 701B-08T from rainbow trout, and Chryseobacterium viscerum 687B-08T from diseased fish.</title>
        <authorList>
            <person name="Jeong J.-J."/>
            <person name="Lee Y.J."/>
            <person name="Pathiraja D."/>
            <person name="Park B."/>
            <person name="Choi I.-G."/>
            <person name="Kim K.D."/>
        </authorList>
    </citation>
    <scope>NUCLEOTIDE SEQUENCE [LARGE SCALE GENOMIC DNA]</scope>
    <source>
        <strain evidence="2">701B-08</strain>
    </source>
</reference>
<name>A0A316WND7_9FLAO</name>
<evidence type="ECO:0000256" key="1">
    <source>
        <dbReference type="SAM" id="SignalP"/>
    </source>
</evidence>
<proteinExistence type="predicted"/>